<dbReference type="Pfam" id="PF13404">
    <property type="entry name" value="HTH_AsnC-type"/>
    <property type="match status" value="2"/>
</dbReference>
<dbReference type="EMBL" id="JBHSIS010000027">
    <property type="protein sequence ID" value="MFC4859229.1"/>
    <property type="molecule type" value="Genomic_DNA"/>
</dbReference>
<dbReference type="SMART" id="SM00344">
    <property type="entry name" value="HTH_ASNC"/>
    <property type="match status" value="2"/>
</dbReference>
<dbReference type="Gene3D" id="3.30.70.920">
    <property type="match status" value="2"/>
</dbReference>
<accession>A0ABV9SE10</accession>
<dbReference type="Proteomes" id="UP001595859">
    <property type="component" value="Unassembled WGS sequence"/>
</dbReference>
<dbReference type="PANTHER" id="PTHR30154">
    <property type="entry name" value="LEUCINE-RESPONSIVE REGULATORY PROTEIN"/>
    <property type="match status" value="1"/>
</dbReference>
<dbReference type="PROSITE" id="PS50956">
    <property type="entry name" value="HTH_ASNC_2"/>
    <property type="match status" value="1"/>
</dbReference>
<name>A0ABV9SE10_9PSEU</name>
<evidence type="ECO:0000256" key="2">
    <source>
        <dbReference type="ARBA" id="ARBA00023125"/>
    </source>
</evidence>
<gene>
    <name evidence="5" type="ORF">ACFPCV_37525</name>
</gene>
<keyword evidence="2" id="KW-0238">DNA-binding</keyword>
<dbReference type="RefSeq" id="WP_378062164.1">
    <property type="nucleotide sequence ID" value="NZ_JBHSIS010000027.1"/>
</dbReference>
<evidence type="ECO:0000259" key="4">
    <source>
        <dbReference type="PROSITE" id="PS50956"/>
    </source>
</evidence>
<dbReference type="SUPFAM" id="SSF46785">
    <property type="entry name" value="Winged helix' DNA-binding domain"/>
    <property type="match status" value="2"/>
</dbReference>
<keyword evidence="3" id="KW-0804">Transcription</keyword>
<evidence type="ECO:0000256" key="1">
    <source>
        <dbReference type="ARBA" id="ARBA00023015"/>
    </source>
</evidence>
<comment type="caution">
    <text evidence="5">The sequence shown here is derived from an EMBL/GenBank/DDBJ whole genome shotgun (WGS) entry which is preliminary data.</text>
</comment>
<keyword evidence="1" id="KW-0805">Transcription regulation</keyword>
<keyword evidence="6" id="KW-1185">Reference proteome</keyword>
<dbReference type="InterPro" id="IPR036388">
    <property type="entry name" value="WH-like_DNA-bd_sf"/>
</dbReference>
<protein>
    <submittedName>
        <fullName evidence="5">Lrp/AsnC family transcriptional regulator</fullName>
    </submittedName>
</protein>
<dbReference type="PANTHER" id="PTHR30154:SF34">
    <property type="entry name" value="TRANSCRIPTIONAL REGULATOR AZLB"/>
    <property type="match status" value="1"/>
</dbReference>
<reference evidence="6" key="1">
    <citation type="journal article" date="2019" name="Int. J. Syst. Evol. Microbiol.">
        <title>The Global Catalogue of Microorganisms (GCM) 10K type strain sequencing project: providing services to taxonomists for standard genome sequencing and annotation.</title>
        <authorList>
            <consortium name="The Broad Institute Genomics Platform"/>
            <consortium name="The Broad Institute Genome Sequencing Center for Infectious Disease"/>
            <person name="Wu L."/>
            <person name="Ma J."/>
        </authorList>
    </citation>
    <scope>NUCLEOTIDE SEQUENCE [LARGE SCALE GENOMIC DNA]</scope>
    <source>
        <strain evidence="6">ZS-22-S1</strain>
    </source>
</reference>
<evidence type="ECO:0000313" key="5">
    <source>
        <dbReference type="EMBL" id="MFC4859229.1"/>
    </source>
</evidence>
<dbReference type="Pfam" id="PF01037">
    <property type="entry name" value="AsnC_trans_reg"/>
    <property type="match status" value="1"/>
</dbReference>
<dbReference type="InterPro" id="IPR036390">
    <property type="entry name" value="WH_DNA-bd_sf"/>
</dbReference>
<evidence type="ECO:0000313" key="6">
    <source>
        <dbReference type="Proteomes" id="UP001595859"/>
    </source>
</evidence>
<dbReference type="PRINTS" id="PR00033">
    <property type="entry name" value="HTHASNC"/>
</dbReference>
<dbReference type="InterPro" id="IPR011008">
    <property type="entry name" value="Dimeric_a/b-barrel"/>
</dbReference>
<dbReference type="Gene3D" id="1.10.10.10">
    <property type="entry name" value="Winged helix-like DNA-binding domain superfamily/Winged helix DNA-binding domain"/>
    <property type="match status" value="2"/>
</dbReference>
<dbReference type="SUPFAM" id="SSF54909">
    <property type="entry name" value="Dimeric alpha+beta barrel"/>
    <property type="match status" value="2"/>
</dbReference>
<evidence type="ECO:0000256" key="3">
    <source>
        <dbReference type="ARBA" id="ARBA00023163"/>
    </source>
</evidence>
<dbReference type="InterPro" id="IPR019887">
    <property type="entry name" value="Tscrpt_reg_AsnC/Lrp_C"/>
</dbReference>
<feature type="domain" description="HTH asnC-type" evidence="4">
    <location>
        <begin position="187"/>
        <end position="247"/>
    </location>
</feature>
<organism evidence="5 6">
    <name type="scientific">Actinophytocola glycyrrhizae</name>
    <dbReference type="NCBI Taxonomy" id="2044873"/>
    <lineage>
        <taxon>Bacteria</taxon>
        <taxon>Bacillati</taxon>
        <taxon>Actinomycetota</taxon>
        <taxon>Actinomycetes</taxon>
        <taxon>Pseudonocardiales</taxon>
        <taxon>Pseudonocardiaceae</taxon>
    </lineage>
</organism>
<sequence>MGSRKPADGQPDTTAFAPVDDLSRRILAVLQDDGRADLTAVAKACGTSLPTVARRVERLIADDLLRVAVIPELGSHGPVETLMAQIVCQPGTQVSVAQKLVVRQDVRFAALVAGSYDIVLELVVEAELSGYPRAMLEIQSIPGIERWHSDLVLHVYKISHHWKKPDRGTTDDADYPFARTMCDPSHLDGTDLAILDVLQKDGRASFKSIAAGLGVNESTVRRRFERMTNNGCALVVTIVPPAALGLRALTLMTVNVEPRKLDDVAGTLARHPSVRYLAATLGGSTLMCEVVAESTKGLFEFSKSTLATLDGVVDWAGSLELVTLKRAFVETPWWRTRLATSKAPLTP</sequence>
<proteinExistence type="predicted"/>
<dbReference type="InterPro" id="IPR019888">
    <property type="entry name" value="Tscrpt_reg_AsnC-like"/>
</dbReference>
<dbReference type="InterPro" id="IPR000485">
    <property type="entry name" value="AsnC-type_HTH_dom"/>
</dbReference>